<protein>
    <submittedName>
        <fullName evidence="8">Uncharacterized protein</fullName>
    </submittedName>
</protein>
<dbReference type="PRINTS" id="PR01609">
    <property type="entry name" value="CD36FAMILY"/>
</dbReference>
<dbReference type="GO" id="GO:0005737">
    <property type="term" value="C:cytoplasm"/>
    <property type="evidence" value="ECO:0007669"/>
    <property type="project" value="TreeGrafter"/>
</dbReference>
<dbReference type="InterPro" id="IPR002159">
    <property type="entry name" value="CD36_fam"/>
</dbReference>
<evidence type="ECO:0000256" key="5">
    <source>
        <dbReference type="ARBA" id="ARBA00023136"/>
    </source>
</evidence>
<dbReference type="GO" id="GO:0005044">
    <property type="term" value="F:scavenger receptor activity"/>
    <property type="evidence" value="ECO:0007669"/>
    <property type="project" value="TreeGrafter"/>
</dbReference>
<reference evidence="8" key="1">
    <citation type="submission" date="2021-01" db="EMBL/GenBank/DDBJ databases">
        <authorList>
            <person name="Corre E."/>
            <person name="Pelletier E."/>
            <person name="Niang G."/>
            <person name="Scheremetjew M."/>
            <person name="Finn R."/>
            <person name="Kale V."/>
            <person name="Holt S."/>
            <person name="Cochrane G."/>
            <person name="Meng A."/>
            <person name="Brown T."/>
            <person name="Cohen L."/>
        </authorList>
    </citation>
    <scope>NUCLEOTIDE SEQUENCE</scope>
    <source>
        <strain evidence="8">NY070348D</strain>
    </source>
</reference>
<accession>A0A7S2RX12</accession>
<evidence type="ECO:0000256" key="4">
    <source>
        <dbReference type="ARBA" id="ARBA00022989"/>
    </source>
</evidence>
<evidence type="ECO:0000256" key="7">
    <source>
        <dbReference type="SAM" id="Phobius"/>
    </source>
</evidence>
<dbReference type="GO" id="GO:0016020">
    <property type="term" value="C:membrane"/>
    <property type="evidence" value="ECO:0007669"/>
    <property type="project" value="UniProtKB-SubCell"/>
</dbReference>
<evidence type="ECO:0000256" key="1">
    <source>
        <dbReference type="ARBA" id="ARBA00004370"/>
    </source>
</evidence>
<organism evidence="8">
    <name type="scientific">Mucochytrium quahogii</name>
    <dbReference type="NCBI Taxonomy" id="96639"/>
    <lineage>
        <taxon>Eukaryota</taxon>
        <taxon>Sar</taxon>
        <taxon>Stramenopiles</taxon>
        <taxon>Bigyra</taxon>
        <taxon>Labyrinthulomycetes</taxon>
        <taxon>Thraustochytrida</taxon>
        <taxon>Thraustochytriidae</taxon>
        <taxon>Mucochytrium</taxon>
    </lineage>
</organism>
<sequence>MTGSGTNPVQGTGDIDECGLSSTYDEPLLNVLAQVEQEELEEDRQGIEHHYWTAKRKNCCLVVFFIGFVLSICIAIVAPMVLAGLKQNGIVDNVVISSEKVGGFKQFQNKSLTGDNYLHFYFFNITNPKGVLRGEKPNLKELGPWVYNAYQLRSDFDWDKENDTLAYREHSYYVFNVNETKRLSGFDSDNVYITTINMLFLGIPYTVGVTYWEMVCNFLGWKTDEQKLFTKRPVSEFLAGYEVEVEINLFVKTYKIPIKFPGMYPNLTKEEDPSYKSKLVMKVGEQDINQVYDLVSWHGMNELEILCPYGANPLPGGKSGCPSELPCCQKHSLVKDINNNVSVWGNTTYESLYDYNANLVHGRNGEQFQPNVKKGSHLVIFNDIVWRALLFRNMNDEQVTYKGIKMLRFSPVETLFMNASTYPPNERYYHFGPQGLLANLSILEQGSELFASLPHFLGADPELLEGVNGLKPERALHNMHIDVEPILGQTMVEHVRAQLVALISNGKRWGKNKWFKHLPDRTYVPVAWFDVMSTINQKGIDEFKILYLVDDISKGCRIFGSILAVICFAPLFYSFILCCCEGDTDDIEDGCQEEIENNS</sequence>
<keyword evidence="3 7" id="KW-0812">Transmembrane</keyword>
<keyword evidence="4 7" id="KW-1133">Transmembrane helix</keyword>
<dbReference type="AlphaFoldDB" id="A0A7S2RX12"/>
<feature type="transmembrane region" description="Helical" evidence="7">
    <location>
        <begin position="59"/>
        <end position="82"/>
    </location>
</feature>
<evidence type="ECO:0000256" key="3">
    <source>
        <dbReference type="ARBA" id="ARBA00022692"/>
    </source>
</evidence>
<comment type="similarity">
    <text evidence="2">Belongs to the CD36 family.</text>
</comment>
<dbReference type="PANTHER" id="PTHR11923">
    <property type="entry name" value="SCAVENGER RECEPTOR CLASS B TYPE-1 SR-B1"/>
    <property type="match status" value="1"/>
</dbReference>
<dbReference type="EMBL" id="HBHK01012659">
    <property type="protein sequence ID" value="CAD9683144.1"/>
    <property type="molecule type" value="Transcribed_RNA"/>
</dbReference>
<keyword evidence="6" id="KW-0325">Glycoprotein</keyword>
<name>A0A7S2RX12_9STRA</name>
<evidence type="ECO:0000256" key="6">
    <source>
        <dbReference type="ARBA" id="ARBA00023180"/>
    </source>
</evidence>
<keyword evidence="5 7" id="KW-0472">Membrane</keyword>
<evidence type="ECO:0000256" key="2">
    <source>
        <dbReference type="ARBA" id="ARBA00010532"/>
    </source>
</evidence>
<dbReference type="PANTHER" id="PTHR11923:SF51">
    <property type="entry name" value="LYSOSOME MEMBRANE PROTEIN 2"/>
    <property type="match status" value="1"/>
</dbReference>
<dbReference type="Pfam" id="PF01130">
    <property type="entry name" value="CD36"/>
    <property type="match status" value="1"/>
</dbReference>
<feature type="transmembrane region" description="Helical" evidence="7">
    <location>
        <begin position="558"/>
        <end position="576"/>
    </location>
</feature>
<comment type="subcellular location">
    <subcellularLocation>
        <location evidence="1">Membrane</location>
    </subcellularLocation>
</comment>
<evidence type="ECO:0000313" key="8">
    <source>
        <dbReference type="EMBL" id="CAD9683144.1"/>
    </source>
</evidence>
<proteinExistence type="inferred from homology"/>
<gene>
    <name evidence="8" type="ORF">QSP1433_LOCUS7970</name>
</gene>